<feature type="region of interest" description="Disordered" evidence="1">
    <location>
        <begin position="49"/>
        <end position="95"/>
    </location>
</feature>
<protein>
    <submittedName>
        <fullName evidence="2">Sine oculis-binding protein like</fullName>
    </submittedName>
</protein>
<name>A0A9Q0S939_9DIPT</name>
<dbReference type="AlphaFoldDB" id="A0A9Q0S939"/>
<dbReference type="PANTHER" id="PTHR23186:SF4">
    <property type="entry name" value="GH22790P"/>
    <property type="match status" value="1"/>
</dbReference>
<evidence type="ECO:0000313" key="2">
    <source>
        <dbReference type="EMBL" id="KAJ6650094.1"/>
    </source>
</evidence>
<feature type="compositionally biased region" description="Basic and acidic residues" evidence="1">
    <location>
        <begin position="49"/>
        <end position="61"/>
    </location>
</feature>
<evidence type="ECO:0000256" key="1">
    <source>
        <dbReference type="SAM" id="MobiDB-lite"/>
    </source>
</evidence>
<dbReference type="GO" id="GO:0005634">
    <property type="term" value="C:nucleus"/>
    <property type="evidence" value="ECO:0007669"/>
    <property type="project" value="TreeGrafter"/>
</dbReference>
<sequence length="384" mass="43771">MATTTTPLIVKVKKEIPSDEIKDFAETAMNELLGWYGYNNVDRTEISKYSRTSDDNRDINKRKSTTVSITPRPTNSSTPDQYTSHSPENSKSPILPKVIDKKDANCGWCKRPVSLNSPEFLATPEGPRYCTETCFSQSRRASFKRAKTCDWCKHIRHAVSYVDFSDGASQLQFCSDKCLNQYKMQIFCKETQAHLDMNPHLKDAGGANDGSLITPELWLKNCKSRSTSPCSDRSKSVSPITKTSTSTTSIQKPLITAKLKKNKTTSDNLSEGRASIYHDEPLDFTKSKDENNMPILTQQLRLNNVIEPQQTEEKDEHQITISGFEKLGEMNGQEQRLPKFKITRLSARRFISAKESESSRPLRKRKRVIDCDYTRLRDEDKKKF</sequence>
<dbReference type="PANTHER" id="PTHR23186">
    <property type="entry name" value="RETINOIC ACID-INDUCED PROTEIN 2"/>
    <property type="match status" value="1"/>
</dbReference>
<proteinExistence type="predicted"/>
<keyword evidence="3" id="KW-1185">Reference proteome</keyword>
<feature type="non-terminal residue" evidence="2">
    <location>
        <position position="1"/>
    </location>
</feature>
<feature type="region of interest" description="Disordered" evidence="1">
    <location>
        <begin position="226"/>
        <end position="247"/>
    </location>
</feature>
<dbReference type="Proteomes" id="UP001151699">
    <property type="component" value="Chromosome A"/>
</dbReference>
<feature type="compositionally biased region" description="Polar residues" evidence="1">
    <location>
        <begin position="65"/>
        <end position="92"/>
    </location>
</feature>
<accession>A0A9Q0S939</accession>
<dbReference type="OrthoDB" id="7790866at2759"/>
<gene>
    <name evidence="2" type="primary">SOBP</name>
    <name evidence="2" type="ORF">Bhyg_05338</name>
</gene>
<organism evidence="2 3">
    <name type="scientific">Pseudolycoriella hygida</name>
    <dbReference type="NCBI Taxonomy" id="35572"/>
    <lineage>
        <taxon>Eukaryota</taxon>
        <taxon>Metazoa</taxon>
        <taxon>Ecdysozoa</taxon>
        <taxon>Arthropoda</taxon>
        <taxon>Hexapoda</taxon>
        <taxon>Insecta</taxon>
        <taxon>Pterygota</taxon>
        <taxon>Neoptera</taxon>
        <taxon>Endopterygota</taxon>
        <taxon>Diptera</taxon>
        <taxon>Nematocera</taxon>
        <taxon>Sciaroidea</taxon>
        <taxon>Sciaridae</taxon>
        <taxon>Pseudolycoriella</taxon>
    </lineage>
</organism>
<dbReference type="EMBL" id="WJQU01000001">
    <property type="protein sequence ID" value="KAJ6650094.1"/>
    <property type="molecule type" value="Genomic_DNA"/>
</dbReference>
<dbReference type="InterPro" id="IPR026092">
    <property type="entry name" value="RAI2/SOBP"/>
</dbReference>
<comment type="caution">
    <text evidence="2">The sequence shown here is derived from an EMBL/GenBank/DDBJ whole genome shotgun (WGS) entry which is preliminary data.</text>
</comment>
<evidence type="ECO:0000313" key="3">
    <source>
        <dbReference type="Proteomes" id="UP001151699"/>
    </source>
</evidence>
<reference evidence="2" key="1">
    <citation type="submission" date="2022-07" db="EMBL/GenBank/DDBJ databases">
        <authorList>
            <person name="Trinca V."/>
            <person name="Uliana J.V.C."/>
            <person name="Torres T.T."/>
            <person name="Ward R.J."/>
            <person name="Monesi N."/>
        </authorList>
    </citation>
    <scope>NUCLEOTIDE SEQUENCE</scope>
    <source>
        <strain evidence="2">HSMRA1968</strain>
        <tissue evidence="2">Whole embryos</tissue>
    </source>
</reference>
<dbReference type="Pfam" id="PF15279">
    <property type="entry name" value="SOBP"/>
    <property type="match status" value="1"/>
</dbReference>
<feature type="compositionally biased region" description="Low complexity" evidence="1">
    <location>
        <begin position="236"/>
        <end position="247"/>
    </location>
</feature>
<dbReference type="GO" id="GO:0048513">
    <property type="term" value="P:animal organ development"/>
    <property type="evidence" value="ECO:0007669"/>
    <property type="project" value="TreeGrafter"/>
</dbReference>